<evidence type="ECO:0000256" key="2">
    <source>
        <dbReference type="ARBA" id="ARBA00006464"/>
    </source>
</evidence>
<feature type="transmembrane region" description="Helical" evidence="8">
    <location>
        <begin position="79"/>
        <end position="97"/>
    </location>
</feature>
<dbReference type="GO" id="GO:0016780">
    <property type="term" value="F:phosphotransferase activity, for other substituted phosphate groups"/>
    <property type="evidence" value="ECO:0007669"/>
    <property type="project" value="TreeGrafter"/>
</dbReference>
<proteinExistence type="inferred from homology"/>
<dbReference type="PANTHER" id="PTHR30576:SF0">
    <property type="entry name" value="UNDECAPRENYL-PHOSPHATE N-ACETYLGALACTOSAMINYL 1-PHOSPHATE TRANSFERASE-RELATED"/>
    <property type="match status" value="1"/>
</dbReference>
<keyword evidence="5 8" id="KW-1133">Transmembrane helix</keyword>
<dbReference type="EMBL" id="JACHGN010000006">
    <property type="protein sequence ID" value="MBB5133368.1"/>
    <property type="molecule type" value="Genomic_DNA"/>
</dbReference>
<dbReference type="GO" id="GO:0016020">
    <property type="term" value="C:membrane"/>
    <property type="evidence" value="ECO:0007669"/>
    <property type="project" value="UniProtKB-SubCell"/>
</dbReference>
<comment type="subcellular location">
    <subcellularLocation>
        <location evidence="1">Membrane</location>
        <topology evidence="1">Multi-pass membrane protein</topology>
    </subcellularLocation>
</comment>
<dbReference type="Gene3D" id="3.40.50.720">
    <property type="entry name" value="NAD(P)-binding Rossmann-like Domain"/>
    <property type="match status" value="1"/>
</dbReference>
<evidence type="ECO:0000256" key="1">
    <source>
        <dbReference type="ARBA" id="ARBA00004141"/>
    </source>
</evidence>
<dbReference type="PANTHER" id="PTHR30576">
    <property type="entry name" value="COLANIC BIOSYNTHESIS UDP-GLUCOSE LIPID CARRIER TRANSFERASE"/>
    <property type="match status" value="1"/>
</dbReference>
<comment type="caution">
    <text evidence="10">The sequence shown here is derived from an EMBL/GenBank/DDBJ whole genome shotgun (WGS) entry which is preliminary data.</text>
</comment>
<feature type="transmembrane region" description="Helical" evidence="8">
    <location>
        <begin position="46"/>
        <end position="73"/>
    </location>
</feature>
<feature type="transmembrane region" description="Helical" evidence="8">
    <location>
        <begin position="296"/>
        <end position="320"/>
    </location>
</feature>
<evidence type="ECO:0000313" key="10">
    <source>
        <dbReference type="EMBL" id="MBB5133368.1"/>
    </source>
</evidence>
<dbReference type="Pfam" id="PF02397">
    <property type="entry name" value="Bac_transf"/>
    <property type="match status" value="1"/>
</dbReference>
<keyword evidence="6 8" id="KW-0472">Membrane</keyword>
<dbReference type="NCBIfam" id="TIGR03025">
    <property type="entry name" value="EPS_sugtrans"/>
    <property type="match status" value="1"/>
</dbReference>
<feature type="transmembrane region" description="Helical" evidence="8">
    <location>
        <begin position="135"/>
        <end position="157"/>
    </location>
</feature>
<evidence type="ECO:0000256" key="4">
    <source>
        <dbReference type="ARBA" id="ARBA00022692"/>
    </source>
</evidence>
<evidence type="ECO:0000256" key="3">
    <source>
        <dbReference type="ARBA" id="ARBA00022679"/>
    </source>
</evidence>
<evidence type="ECO:0000256" key="7">
    <source>
        <dbReference type="SAM" id="MobiDB-lite"/>
    </source>
</evidence>
<dbReference type="InterPro" id="IPR003362">
    <property type="entry name" value="Bact_transf"/>
</dbReference>
<dbReference type="InterPro" id="IPR017475">
    <property type="entry name" value="EPS_sugar_tfrase"/>
</dbReference>
<feature type="transmembrane region" description="Helical" evidence="8">
    <location>
        <begin position="109"/>
        <end position="129"/>
    </location>
</feature>
<evidence type="ECO:0000259" key="9">
    <source>
        <dbReference type="Pfam" id="PF02397"/>
    </source>
</evidence>
<dbReference type="Pfam" id="PF13727">
    <property type="entry name" value="CoA_binding_3"/>
    <property type="match status" value="1"/>
</dbReference>
<dbReference type="RefSeq" id="WP_185050348.1">
    <property type="nucleotide sequence ID" value="NZ_BAABIX010000001.1"/>
</dbReference>
<keyword evidence="4 8" id="KW-0812">Transmembrane</keyword>
<evidence type="ECO:0000313" key="11">
    <source>
        <dbReference type="Proteomes" id="UP000578449"/>
    </source>
</evidence>
<organism evidence="10 11">
    <name type="scientific">Thermocatellispora tengchongensis</name>
    <dbReference type="NCBI Taxonomy" id="1073253"/>
    <lineage>
        <taxon>Bacteria</taxon>
        <taxon>Bacillati</taxon>
        <taxon>Actinomycetota</taxon>
        <taxon>Actinomycetes</taxon>
        <taxon>Streptosporangiales</taxon>
        <taxon>Streptosporangiaceae</taxon>
        <taxon>Thermocatellispora</taxon>
    </lineage>
</organism>
<sequence length="480" mass="51466">MLENAMAAPVTGERSSPVAPVRRGASWRRGGAGRAPRKPAGRLRGVAVPLGLMGVDVLALALGLVCAAPAGTAPGAREWTVLMMALVVPLNAAGGLYRVRLFSGPLHGVARLAGSGLLTAAVALAPGWGVSDPRWAWEVLVAGGVFTGAAVCGRWVFHRVSRPGEGRATLVVGGGRHAGRLVATLLAHPEYRLRPVGVVSERRAGVPGVPVLGRPAGLADILRLHPVHTVIVAGVGRAARESARVARASGCEVLFAPEPGDALTQIVPLGEHVRSFPLVRMRPLPQARPTWPLKRALDCVVAVTGLVLGLPVLIVCALALRREVGPRVLFRQERVGLDGRPVQVLKLRTYEPEDAREAAVRWSIAGDSRIGPAGRLMRRLSLDELPQFWNVLRGEMSVVGPRPERPYFVERFSAMVPGYDLRHRVPAGITGWAQVHGLRGDTSIEDRVRFDNHYIDDWSLRGDLKIMARTVWCMLRSGGA</sequence>
<protein>
    <submittedName>
        <fullName evidence="10">Exopolysaccharide biosynthesis polyprenyl glycosylphosphotransferase</fullName>
    </submittedName>
</protein>
<keyword evidence="3 10" id="KW-0808">Transferase</keyword>
<evidence type="ECO:0000256" key="8">
    <source>
        <dbReference type="SAM" id="Phobius"/>
    </source>
</evidence>
<accession>A0A840P0Y8</accession>
<comment type="similarity">
    <text evidence="2">Belongs to the bacterial sugar transferase family.</text>
</comment>
<gene>
    <name evidence="10" type="ORF">HNP84_003094</name>
</gene>
<evidence type="ECO:0000256" key="5">
    <source>
        <dbReference type="ARBA" id="ARBA00022989"/>
    </source>
</evidence>
<dbReference type="AlphaFoldDB" id="A0A840P0Y8"/>
<feature type="region of interest" description="Disordered" evidence="7">
    <location>
        <begin position="1"/>
        <end position="39"/>
    </location>
</feature>
<reference evidence="10 11" key="1">
    <citation type="submission" date="2020-08" db="EMBL/GenBank/DDBJ databases">
        <title>Genomic Encyclopedia of Type Strains, Phase IV (KMG-IV): sequencing the most valuable type-strain genomes for metagenomic binning, comparative biology and taxonomic classification.</title>
        <authorList>
            <person name="Goeker M."/>
        </authorList>
    </citation>
    <scope>NUCLEOTIDE SEQUENCE [LARGE SCALE GENOMIC DNA]</scope>
    <source>
        <strain evidence="10 11">DSM 45615</strain>
    </source>
</reference>
<dbReference type="Proteomes" id="UP000578449">
    <property type="component" value="Unassembled WGS sequence"/>
</dbReference>
<evidence type="ECO:0000256" key="6">
    <source>
        <dbReference type="ARBA" id="ARBA00023136"/>
    </source>
</evidence>
<name>A0A840P0Y8_9ACTN</name>
<keyword evidence="11" id="KW-1185">Reference proteome</keyword>
<feature type="domain" description="Bacterial sugar transferase" evidence="9">
    <location>
        <begin position="294"/>
        <end position="475"/>
    </location>
</feature>